<gene>
    <name evidence="3" type="ORF">HK097_009288</name>
</gene>
<accession>A0AAD5X478</accession>
<keyword evidence="4" id="KW-1185">Reference proteome</keyword>
<reference evidence="3" key="1">
    <citation type="submission" date="2020-05" db="EMBL/GenBank/DDBJ databases">
        <title>Phylogenomic resolution of chytrid fungi.</title>
        <authorList>
            <person name="Stajich J.E."/>
            <person name="Amses K."/>
            <person name="Simmons R."/>
            <person name="Seto K."/>
            <person name="Myers J."/>
            <person name="Bonds A."/>
            <person name="Quandt C.A."/>
            <person name="Barry K."/>
            <person name="Liu P."/>
            <person name="Grigoriev I."/>
            <person name="Longcore J.E."/>
            <person name="James T.Y."/>
        </authorList>
    </citation>
    <scope>NUCLEOTIDE SEQUENCE</scope>
    <source>
        <strain evidence="3">JEL0318</strain>
    </source>
</reference>
<protein>
    <submittedName>
        <fullName evidence="3">Uncharacterized protein</fullName>
    </submittedName>
</protein>
<feature type="region of interest" description="Disordered" evidence="2">
    <location>
        <begin position="23"/>
        <end position="91"/>
    </location>
</feature>
<feature type="coiled-coil region" evidence="1">
    <location>
        <begin position="504"/>
        <end position="571"/>
    </location>
</feature>
<comment type="caution">
    <text evidence="3">The sequence shown here is derived from an EMBL/GenBank/DDBJ whole genome shotgun (WGS) entry which is preliminary data.</text>
</comment>
<proteinExistence type="predicted"/>
<feature type="compositionally biased region" description="Low complexity" evidence="2">
    <location>
        <begin position="278"/>
        <end position="317"/>
    </location>
</feature>
<evidence type="ECO:0000256" key="2">
    <source>
        <dbReference type="SAM" id="MobiDB-lite"/>
    </source>
</evidence>
<name>A0AAD5X478_9FUNG</name>
<feature type="compositionally biased region" description="Low complexity" evidence="2">
    <location>
        <begin position="34"/>
        <end position="61"/>
    </location>
</feature>
<dbReference type="SUPFAM" id="SSF90257">
    <property type="entry name" value="Myosin rod fragments"/>
    <property type="match status" value="1"/>
</dbReference>
<feature type="region of interest" description="Disordered" evidence="2">
    <location>
        <begin position="251"/>
        <end position="317"/>
    </location>
</feature>
<evidence type="ECO:0000313" key="3">
    <source>
        <dbReference type="EMBL" id="KAJ3055785.1"/>
    </source>
</evidence>
<feature type="region of interest" description="Disordered" evidence="2">
    <location>
        <begin position="145"/>
        <end position="166"/>
    </location>
</feature>
<evidence type="ECO:0000313" key="4">
    <source>
        <dbReference type="Proteomes" id="UP001212841"/>
    </source>
</evidence>
<keyword evidence="1" id="KW-0175">Coiled coil</keyword>
<feature type="compositionally biased region" description="Low complexity" evidence="2">
    <location>
        <begin position="254"/>
        <end position="270"/>
    </location>
</feature>
<evidence type="ECO:0000256" key="1">
    <source>
        <dbReference type="SAM" id="Coils"/>
    </source>
</evidence>
<dbReference type="Proteomes" id="UP001212841">
    <property type="component" value="Unassembled WGS sequence"/>
</dbReference>
<feature type="coiled-coil region" evidence="1">
    <location>
        <begin position="371"/>
        <end position="412"/>
    </location>
</feature>
<dbReference type="EMBL" id="JADGJD010000060">
    <property type="protein sequence ID" value="KAJ3055785.1"/>
    <property type="molecule type" value="Genomic_DNA"/>
</dbReference>
<organism evidence="3 4">
    <name type="scientific">Rhizophlyctis rosea</name>
    <dbReference type="NCBI Taxonomy" id="64517"/>
    <lineage>
        <taxon>Eukaryota</taxon>
        <taxon>Fungi</taxon>
        <taxon>Fungi incertae sedis</taxon>
        <taxon>Chytridiomycota</taxon>
        <taxon>Chytridiomycota incertae sedis</taxon>
        <taxon>Chytridiomycetes</taxon>
        <taxon>Rhizophlyctidales</taxon>
        <taxon>Rhizophlyctidaceae</taxon>
        <taxon>Rhizophlyctis</taxon>
    </lineage>
</organism>
<sequence>MPSRKPSLTSLLNDLSAFHSELKSYPSIQPPPISHSINTNHSSPPTLARSTASSTSRCPSLTSRSSGCAEADFEESTYPPFQKPPTDPALIIPQREDTSSLQSWTPLTPKTVQRIVVENTTANHPRIAVIPSVNLPVAAPVTTIQHGHVDHRSDRSGSGSERVAKPQERLERLMEDIDFGASFDNVGRGMDVEREEVTEDGVGRRSDMVHEVEMGGHERLERLLGQLESEGFNDVDKFNDPSIRDTIISQSTHPLQTAPPQASQTPTLTSTPPPPAKPTKSPLRLSSLPSPFRHPSSSSPHPSLPLSTLSIPPTPSNLPTSLAECHALIKEVQTQHSESVTQMLNYAKMASDWEGRVAELEEIVGRFEGERVELVGVVRSLEEERKELERRLGKVDRQREELTGRLKQMEKNYAIVGSHNTELKIELDSARKGCYDLEVLLDGEVGLRKRLEAQIINLEADKSINEREWTAKILDLEQTLSTLNSENLSWKSSLQSSETHAKTITTLQTDLVHLSAKLQETERARRDLFVKCEKKGDAEVLEEVKRLRVLVEGLREDKRDLVEEVEVWKGRVRGR</sequence>
<dbReference type="AlphaFoldDB" id="A0AAD5X478"/>